<comment type="caution">
    <text evidence="2">The sequence shown here is derived from an EMBL/GenBank/DDBJ whole genome shotgun (WGS) entry which is preliminary data.</text>
</comment>
<accession>A0A917RSV2</accession>
<gene>
    <name evidence="2" type="ORF">GCM10011588_45970</name>
</gene>
<dbReference type="EMBL" id="BMMH01000010">
    <property type="protein sequence ID" value="GGL25969.1"/>
    <property type="molecule type" value="Genomic_DNA"/>
</dbReference>
<proteinExistence type="predicted"/>
<evidence type="ECO:0000313" key="2">
    <source>
        <dbReference type="EMBL" id="GGL25969.1"/>
    </source>
</evidence>
<organism evidence="2 3">
    <name type="scientific">Nocardia jinanensis</name>
    <dbReference type="NCBI Taxonomy" id="382504"/>
    <lineage>
        <taxon>Bacteria</taxon>
        <taxon>Bacillati</taxon>
        <taxon>Actinomycetota</taxon>
        <taxon>Actinomycetes</taxon>
        <taxon>Mycobacteriales</taxon>
        <taxon>Nocardiaceae</taxon>
        <taxon>Nocardia</taxon>
    </lineage>
</organism>
<reference evidence="2" key="1">
    <citation type="journal article" date="2014" name="Int. J. Syst. Evol. Microbiol.">
        <title>Complete genome sequence of Corynebacterium casei LMG S-19264T (=DSM 44701T), isolated from a smear-ripened cheese.</title>
        <authorList>
            <consortium name="US DOE Joint Genome Institute (JGI-PGF)"/>
            <person name="Walter F."/>
            <person name="Albersmeier A."/>
            <person name="Kalinowski J."/>
            <person name="Ruckert C."/>
        </authorList>
    </citation>
    <scope>NUCLEOTIDE SEQUENCE</scope>
    <source>
        <strain evidence="2">CGMCC 4.3508</strain>
    </source>
</reference>
<dbReference type="RefSeq" id="WP_058854841.1">
    <property type="nucleotide sequence ID" value="NZ_BMMH01000010.1"/>
</dbReference>
<name>A0A917RSV2_9NOCA</name>
<evidence type="ECO:0000313" key="3">
    <source>
        <dbReference type="Proteomes" id="UP000638263"/>
    </source>
</evidence>
<sequence length="71" mass="7636">MPKDYVFADRNTLPGLRSPSFGVPELRSAARTVPLPRTSAPHRLASHAVRIPHLPGTRGSAAGHHTDYLVG</sequence>
<feature type="region of interest" description="Disordered" evidence="1">
    <location>
        <begin position="51"/>
        <end position="71"/>
    </location>
</feature>
<dbReference type="Proteomes" id="UP000638263">
    <property type="component" value="Unassembled WGS sequence"/>
</dbReference>
<protein>
    <submittedName>
        <fullName evidence="2">Uncharacterized protein</fullName>
    </submittedName>
</protein>
<reference evidence="2" key="2">
    <citation type="submission" date="2020-09" db="EMBL/GenBank/DDBJ databases">
        <authorList>
            <person name="Sun Q."/>
            <person name="Zhou Y."/>
        </authorList>
    </citation>
    <scope>NUCLEOTIDE SEQUENCE</scope>
    <source>
        <strain evidence="2">CGMCC 4.3508</strain>
    </source>
</reference>
<keyword evidence="3" id="KW-1185">Reference proteome</keyword>
<evidence type="ECO:0000256" key="1">
    <source>
        <dbReference type="SAM" id="MobiDB-lite"/>
    </source>
</evidence>
<dbReference type="AlphaFoldDB" id="A0A917RSV2"/>